<dbReference type="AlphaFoldDB" id="A0A1H6F913"/>
<accession>A0A1H6F913</accession>
<keyword evidence="2" id="KW-1185">Reference proteome</keyword>
<proteinExistence type="predicted"/>
<dbReference type="Proteomes" id="UP000236724">
    <property type="component" value="Unassembled WGS sequence"/>
</dbReference>
<reference evidence="1 2" key="1">
    <citation type="submission" date="2016-10" db="EMBL/GenBank/DDBJ databases">
        <authorList>
            <person name="de Groot N.N."/>
        </authorList>
    </citation>
    <scope>NUCLEOTIDE SEQUENCE [LARGE SCALE GENOMIC DNA]</scope>
    <source>
        <strain evidence="1">MBHS1</strain>
    </source>
</reference>
<sequence length="83" mass="9680">MLGMSYKSRLLLICHSRLKALMVLANYERQELDVKTSAEQFFDTSFLDIFDWVLDVMEILPLPQKRAKRLEQVVKFTVCPALS</sequence>
<organism evidence="1 2">
    <name type="scientific">Candidatus Venteria ishoeyi</name>
    <dbReference type="NCBI Taxonomy" id="1899563"/>
    <lineage>
        <taxon>Bacteria</taxon>
        <taxon>Pseudomonadati</taxon>
        <taxon>Pseudomonadota</taxon>
        <taxon>Gammaproteobacteria</taxon>
        <taxon>Thiotrichales</taxon>
        <taxon>Thiotrichaceae</taxon>
        <taxon>Venteria</taxon>
    </lineage>
</organism>
<evidence type="ECO:0000313" key="1">
    <source>
        <dbReference type="EMBL" id="SEH06617.1"/>
    </source>
</evidence>
<dbReference type="InterPro" id="IPR045650">
    <property type="entry name" value="DUF6399"/>
</dbReference>
<gene>
    <name evidence="1" type="ORF">MBHS_02481</name>
</gene>
<dbReference type="EMBL" id="FMSV02000502">
    <property type="protein sequence ID" value="SEH06617.1"/>
    <property type="molecule type" value="Genomic_DNA"/>
</dbReference>
<name>A0A1H6F913_9GAMM</name>
<dbReference type="Pfam" id="PF19936">
    <property type="entry name" value="DUF6399"/>
    <property type="match status" value="1"/>
</dbReference>
<protein>
    <submittedName>
        <fullName evidence="1">Uncharacterized protein</fullName>
    </submittedName>
</protein>
<evidence type="ECO:0000313" key="2">
    <source>
        <dbReference type="Proteomes" id="UP000236724"/>
    </source>
</evidence>